<feature type="domain" description="Heparinase II/III-like C-terminal" evidence="2">
    <location>
        <begin position="313"/>
        <end position="559"/>
    </location>
</feature>
<accession>A0A1G6BYP6</accession>
<sequence>MAIGSASGQGRQMRFALSAFSRQVAFRYHASFFYRWRYASGIPERLLIAPIDLRTADPTTALDIYAGRFFFSGEGVDADGYSIFDVDPPSDAWMRELHGFGWLRHLRATDMALSRSNARSLVDEWIAQAGRADPIAWEPGVVARRIISWLAQTPLILEGCDLAFYRRFMRSLTRQVRYLRRTAYDGPQGLPRLRAMIALASAALSMSDQDRFLKQATKWLDQELVRQVLPDGGHASRNPVAILEVLLDLLPLRQAFTARGQQPSRILLSAIDRMMPMLRYFRQGDGGFARFNGAGDTPADQLATVLAYDDVRGAPLTSAPHSGYQRIEAGTTILIADAGRPPPTDFSTEAHAGCLSFEMSSARQRLIVNCGVPFSGSGLRRLARTTAAHSTVTLNDTSQCRFLTRSWIGEWLGEAIISGPSRVKSERGFEGGSTVLSMGHNGYVSRYAIVHERRLALSEAGDVLEGSDSFMTPSGNPLTRSGKDAFAIRFHIHPNVSVTQQGRGVTLEMTDGETWEFSTDGPSVEIEESILMSNTRGNRKASQIVIHGRAQHNPVVGWQMQRTTVGGRRRALPAPDRARAPARG</sequence>
<keyword evidence="4" id="KW-1185">Reference proteome</keyword>
<dbReference type="Gene3D" id="2.70.98.70">
    <property type="match status" value="1"/>
</dbReference>
<organism evidence="3 4">
    <name type="scientific">Bauldia litoralis</name>
    <dbReference type="NCBI Taxonomy" id="665467"/>
    <lineage>
        <taxon>Bacteria</taxon>
        <taxon>Pseudomonadati</taxon>
        <taxon>Pseudomonadota</taxon>
        <taxon>Alphaproteobacteria</taxon>
        <taxon>Hyphomicrobiales</taxon>
        <taxon>Kaistiaceae</taxon>
        <taxon>Bauldia</taxon>
    </lineage>
</organism>
<dbReference type="Pfam" id="PF07940">
    <property type="entry name" value="Hepar_II_III_C"/>
    <property type="match status" value="1"/>
</dbReference>
<evidence type="ECO:0000313" key="4">
    <source>
        <dbReference type="Proteomes" id="UP000199071"/>
    </source>
</evidence>
<dbReference type="GO" id="GO:0016829">
    <property type="term" value="F:lyase activity"/>
    <property type="evidence" value="ECO:0007669"/>
    <property type="project" value="InterPro"/>
</dbReference>
<gene>
    <name evidence="3" type="ORF">SAMN02982931_02017</name>
</gene>
<reference evidence="3 4" key="1">
    <citation type="submission" date="2016-10" db="EMBL/GenBank/DDBJ databases">
        <authorList>
            <person name="de Groot N.N."/>
        </authorList>
    </citation>
    <scope>NUCLEOTIDE SEQUENCE [LARGE SCALE GENOMIC DNA]</scope>
    <source>
        <strain evidence="3 4">ATCC 35022</strain>
    </source>
</reference>
<dbReference type="RefSeq" id="WP_090876269.1">
    <property type="nucleotide sequence ID" value="NZ_FMXQ01000003.1"/>
</dbReference>
<dbReference type="Gene3D" id="1.50.10.100">
    <property type="entry name" value="Chondroitin AC/alginate lyase"/>
    <property type="match status" value="1"/>
</dbReference>
<dbReference type="STRING" id="665467.SAMN02982931_02017"/>
<dbReference type="Proteomes" id="UP000199071">
    <property type="component" value="Unassembled WGS sequence"/>
</dbReference>
<evidence type="ECO:0000313" key="3">
    <source>
        <dbReference type="EMBL" id="SDB25752.1"/>
    </source>
</evidence>
<evidence type="ECO:0000256" key="1">
    <source>
        <dbReference type="ARBA" id="ARBA00004196"/>
    </source>
</evidence>
<protein>
    <submittedName>
        <fullName evidence="3">Uncharacterized conserved protein, heparinase superfamily</fullName>
    </submittedName>
</protein>
<dbReference type="OrthoDB" id="9787373at2"/>
<dbReference type="InterPro" id="IPR008929">
    <property type="entry name" value="Chondroitin_lyas"/>
</dbReference>
<proteinExistence type="predicted"/>
<dbReference type="GO" id="GO:0030313">
    <property type="term" value="C:cell envelope"/>
    <property type="evidence" value="ECO:0007669"/>
    <property type="project" value="UniProtKB-SubCell"/>
</dbReference>
<comment type="subcellular location">
    <subcellularLocation>
        <location evidence="1">Cell envelope</location>
    </subcellularLocation>
</comment>
<name>A0A1G6BYP6_9HYPH</name>
<dbReference type="InterPro" id="IPR012480">
    <property type="entry name" value="Hepar_II_III_C"/>
</dbReference>
<dbReference type="EMBL" id="FMXQ01000003">
    <property type="protein sequence ID" value="SDB25752.1"/>
    <property type="molecule type" value="Genomic_DNA"/>
</dbReference>
<evidence type="ECO:0000259" key="2">
    <source>
        <dbReference type="Pfam" id="PF07940"/>
    </source>
</evidence>
<dbReference type="AlphaFoldDB" id="A0A1G6BYP6"/>